<keyword evidence="1" id="KW-0904">Protein phosphatase</keyword>
<sequence>MDSLDEVKDHIRFSICKIQRSLRLFHSKLQKAQGKFLHRITARRGWSLEPVYIIGTFSKLPWEDRIPMTYSLSKKDFFIELWLAPEVEFLLVKKDFKFLIDDFPKRLNKSGILVNYIPRLNTHHTEIYRPIKNSMPKCSAFRFKSGGCSIGKHPDFNEDAYFITPSVIGVADGVGGCLCDFGISSADFASELMSYCKEYAQNIDLNDLNISEKAFNARKLCKEIVSKAYSQVMSGGSTTYLLASIFGRKLHISNLGDSGLMIIRFTNNKGKILFQTSAKQHSFNTPFQLSRKFSAKQMKWEQDQKKAKNGISDHINDADDYMISVEIGDIVIMGSDGVWDNLYSEEILSEVERCYNTGEINPEEVANNIANLAKMKSIGGSSTPFGDEVKRKMGQEWNGGKKDDITVVLSLVLPGDDIN</sequence>
<dbReference type="InterPro" id="IPR001932">
    <property type="entry name" value="PPM-type_phosphatase-like_dom"/>
</dbReference>
<dbReference type="Proteomes" id="UP001162131">
    <property type="component" value="Unassembled WGS sequence"/>
</dbReference>
<keyword evidence="4" id="KW-1185">Reference proteome</keyword>
<reference evidence="3" key="1">
    <citation type="submission" date="2021-09" db="EMBL/GenBank/DDBJ databases">
        <authorList>
            <consortium name="AG Swart"/>
            <person name="Singh M."/>
            <person name="Singh A."/>
            <person name="Seah K."/>
            <person name="Emmerich C."/>
        </authorList>
    </citation>
    <scope>NUCLEOTIDE SEQUENCE</scope>
    <source>
        <strain evidence="3">ATCC30299</strain>
    </source>
</reference>
<comment type="cofactor">
    <cofactor evidence="1">
        <name>Mg(2+)</name>
        <dbReference type="ChEBI" id="CHEBI:18420"/>
    </cofactor>
</comment>
<dbReference type="Gene3D" id="3.60.40.10">
    <property type="entry name" value="PPM-type phosphatase domain"/>
    <property type="match status" value="1"/>
</dbReference>
<dbReference type="SUPFAM" id="SSF81606">
    <property type="entry name" value="PP2C-like"/>
    <property type="match status" value="1"/>
</dbReference>
<dbReference type="InterPro" id="IPR036457">
    <property type="entry name" value="PPM-type-like_dom_sf"/>
</dbReference>
<dbReference type="PROSITE" id="PS51746">
    <property type="entry name" value="PPM_2"/>
    <property type="match status" value="1"/>
</dbReference>
<dbReference type="GO" id="GO:0046872">
    <property type="term" value="F:metal ion binding"/>
    <property type="evidence" value="ECO:0007669"/>
    <property type="project" value="UniProtKB-UniRule"/>
</dbReference>
<comment type="cofactor">
    <cofactor evidence="1">
        <name>Mn(2+)</name>
        <dbReference type="ChEBI" id="CHEBI:29035"/>
    </cofactor>
</comment>
<dbReference type="GO" id="GO:0004722">
    <property type="term" value="F:protein serine/threonine phosphatase activity"/>
    <property type="evidence" value="ECO:0007669"/>
    <property type="project" value="UniProtKB-EC"/>
</dbReference>
<keyword evidence="1" id="KW-0464">Manganese</keyword>
<evidence type="ECO:0000256" key="1">
    <source>
        <dbReference type="RuleBase" id="RU366020"/>
    </source>
</evidence>
<keyword evidence="1" id="KW-0460">Magnesium</keyword>
<feature type="domain" description="PPM-type phosphatase" evidence="2">
    <location>
        <begin position="144"/>
        <end position="412"/>
    </location>
</feature>
<dbReference type="SMART" id="SM00332">
    <property type="entry name" value="PP2Cc"/>
    <property type="match status" value="1"/>
</dbReference>
<dbReference type="Pfam" id="PF00481">
    <property type="entry name" value="PP2C"/>
    <property type="match status" value="1"/>
</dbReference>
<evidence type="ECO:0000259" key="2">
    <source>
        <dbReference type="PROSITE" id="PS51746"/>
    </source>
</evidence>
<comment type="similarity">
    <text evidence="1">Belongs to the PP2C family.</text>
</comment>
<protein>
    <recommendedName>
        <fullName evidence="1">Protein phosphatase</fullName>
        <ecNumber evidence="1">3.1.3.16</ecNumber>
    </recommendedName>
</protein>
<name>A0AAU9KIC4_9CILI</name>
<comment type="catalytic activity">
    <reaction evidence="1">
        <text>O-phospho-L-threonyl-[protein] + H2O = L-threonyl-[protein] + phosphate</text>
        <dbReference type="Rhea" id="RHEA:47004"/>
        <dbReference type="Rhea" id="RHEA-COMP:11060"/>
        <dbReference type="Rhea" id="RHEA-COMP:11605"/>
        <dbReference type="ChEBI" id="CHEBI:15377"/>
        <dbReference type="ChEBI" id="CHEBI:30013"/>
        <dbReference type="ChEBI" id="CHEBI:43474"/>
        <dbReference type="ChEBI" id="CHEBI:61977"/>
        <dbReference type="EC" id="3.1.3.16"/>
    </reaction>
</comment>
<dbReference type="CDD" id="cd02859">
    <property type="entry name" value="E_set_AMPKbeta_like_N"/>
    <property type="match status" value="1"/>
</dbReference>
<accession>A0AAU9KIC4</accession>
<dbReference type="EC" id="3.1.3.16" evidence="1"/>
<comment type="caution">
    <text evidence="3">The sequence shown here is derived from an EMBL/GenBank/DDBJ whole genome shotgun (WGS) entry which is preliminary data.</text>
</comment>
<proteinExistence type="inferred from homology"/>
<comment type="catalytic activity">
    <reaction evidence="1">
        <text>O-phospho-L-seryl-[protein] + H2O = L-seryl-[protein] + phosphate</text>
        <dbReference type="Rhea" id="RHEA:20629"/>
        <dbReference type="Rhea" id="RHEA-COMP:9863"/>
        <dbReference type="Rhea" id="RHEA-COMP:11604"/>
        <dbReference type="ChEBI" id="CHEBI:15377"/>
        <dbReference type="ChEBI" id="CHEBI:29999"/>
        <dbReference type="ChEBI" id="CHEBI:43474"/>
        <dbReference type="ChEBI" id="CHEBI:83421"/>
        <dbReference type="EC" id="3.1.3.16"/>
    </reaction>
</comment>
<dbReference type="PANTHER" id="PTHR12320">
    <property type="entry name" value="PROTEIN PHOSPHATASE 2C"/>
    <property type="match status" value="1"/>
</dbReference>
<evidence type="ECO:0000313" key="3">
    <source>
        <dbReference type="EMBL" id="CAG9333069.1"/>
    </source>
</evidence>
<dbReference type="CDD" id="cd00143">
    <property type="entry name" value="PP2Cc"/>
    <property type="match status" value="1"/>
</dbReference>
<keyword evidence="1" id="KW-0378">Hydrolase</keyword>
<dbReference type="EMBL" id="CAJZBQ010000056">
    <property type="protein sequence ID" value="CAG9333069.1"/>
    <property type="molecule type" value="Genomic_DNA"/>
</dbReference>
<dbReference type="PANTHER" id="PTHR12320:SF1">
    <property type="entry name" value="PROTEIN PHOSPHATASE PTC7 HOMOLOG"/>
    <property type="match status" value="1"/>
</dbReference>
<gene>
    <name evidence="3" type="ORF">BSTOLATCC_MIC57889</name>
</gene>
<keyword evidence="1" id="KW-0479">Metal-binding</keyword>
<organism evidence="3 4">
    <name type="scientific">Blepharisma stoltei</name>
    <dbReference type="NCBI Taxonomy" id="1481888"/>
    <lineage>
        <taxon>Eukaryota</taxon>
        <taxon>Sar</taxon>
        <taxon>Alveolata</taxon>
        <taxon>Ciliophora</taxon>
        <taxon>Postciliodesmatophora</taxon>
        <taxon>Heterotrichea</taxon>
        <taxon>Heterotrichida</taxon>
        <taxon>Blepharismidae</taxon>
        <taxon>Blepharisma</taxon>
    </lineage>
</organism>
<dbReference type="SMART" id="SM00331">
    <property type="entry name" value="PP2C_SIG"/>
    <property type="match status" value="1"/>
</dbReference>
<dbReference type="AlphaFoldDB" id="A0AAU9KIC4"/>
<evidence type="ECO:0000313" key="4">
    <source>
        <dbReference type="Proteomes" id="UP001162131"/>
    </source>
</evidence>
<dbReference type="InterPro" id="IPR039123">
    <property type="entry name" value="PPTC7"/>
</dbReference>